<dbReference type="SUPFAM" id="SSF54909">
    <property type="entry name" value="Dimeric alpha+beta barrel"/>
    <property type="match status" value="1"/>
</dbReference>
<proteinExistence type="predicted"/>
<keyword evidence="2" id="KW-0238">DNA-binding</keyword>
<dbReference type="Gene3D" id="1.10.10.10">
    <property type="entry name" value="Winged helix-like DNA-binding domain superfamily/Winged helix DNA-binding domain"/>
    <property type="match status" value="1"/>
</dbReference>
<feature type="domain" description="HTH asnC-type" evidence="4">
    <location>
        <begin position="1"/>
        <end position="62"/>
    </location>
</feature>
<protein>
    <submittedName>
        <fullName evidence="5">Lrp/AsnC family transcriptional regulator</fullName>
    </submittedName>
</protein>
<evidence type="ECO:0000256" key="2">
    <source>
        <dbReference type="ARBA" id="ARBA00023125"/>
    </source>
</evidence>
<evidence type="ECO:0000313" key="5">
    <source>
        <dbReference type="EMBL" id="MDY8109402.1"/>
    </source>
</evidence>
<comment type="caution">
    <text evidence="5">The sequence shown here is derived from an EMBL/GenBank/DDBJ whole genome shotgun (WGS) entry which is preliminary data.</text>
</comment>
<gene>
    <name evidence="5" type="ORF">U0C82_09640</name>
</gene>
<sequence length="159" mass="17735">MKDRELIEVLKQDGRISWTNAARTLGLSRIAVQKRVEALRASGRIVGFTVILDEPSDQHGSARAFLRIRFGRGNDCFRLSRRFGSDRIVEGLWAVTGDWDAVMLVNAPSLKIISDFRELIVASGGIDEIETEAVLDELRSRTPATTSLDFKATKERSDS</sequence>
<dbReference type="InterPro" id="IPR036388">
    <property type="entry name" value="WH-like_DNA-bd_sf"/>
</dbReference>
<reference evidence="5 6" key="1">
    <citation type="submission" date="2023-12" db="EMBL/GenBank/DDBJ databases">
        <title>Description of Novel Strain Fulvimarina sp. 2208YS6-2-32 isolated from Uroteuthis (Photololigo) edulis.</title>
        <authorList>
            <person name="Park J.-S."/>
        </authorList>
    </citation>
    <scope>NUCLEOTIDE SEQUENCE [LARGE SCALE GENOMIC DNA]</scope>
    <source>
        <strain evidence="5 6">2208YS6-2-32</strain>
    </source>
</reference>
<dbReference type="InterPro" id="IPR019888">
    <property type="entry name" value="Tscrpt_reg_AsnC-like"/>
</dbReference>
<dbReference type="SMART" id="SM00344">
    <property type="entry name" value="HTH_ASNC"/>
    <property type="match status" value="1"/>
</dbReference>
<name>A0ABU5I230_9HYPH</name>
<keyword evidence="1" id="KW-0805">Transcription regulation</keyword>
<dbReference type="Pfam" id="PF13404">
    <property type="entry name" value="HTH_AsnC-type"/>
    <property type="match status" value="1"/>
</dbReference>
<dbReference type="RefSeq" id="WP_322186843.1">
    <property type="nucleotide sequence ID" value="NZ_JAXLPB010000002.1"/>
</dbReference>
<evidence type="ECO:0000259" key="4">
    <source>
        <dbReference type="PROSITE" id="PS50956"/>
    </source>
</evidence>
<dbReference type="InterPro" id="IPR011008">
    <property type="entry name" value="Dimeric_a/b-barrel"/>
</dbReference>
<accession>A0ABU5I230</accession>
<dbReference type="PROSITE" id="PS50956">
    <property type="entry name" value="HTH_ASNC_2"/>
    <property type="match status" value="1"/>
</dbReference>
<dbReference type="PANTHER" id="PTHR30154">
    <property type="entry name" value="LEUCINE-RESPONSIVE REGULATORY PROTEIN"/>
    <property type="match status" value="1"/>
</dbReference>
<evidence type="ECO:0000256" key="1">
    <source>
        <dbReference type="ARBA" id="ARBA00023015"/>
    </source>
</evidence>
<keyword evidence="3" id="KW-0804">Transcription</keyword>
<evidence type="ECO:0000256" key="3">
    <source>
        <dbReference type="ARBA" id="ARBA00023163"/>
    </source>
</evidence>
<dbReference type="InterPro" id="IPR036390">
    <property type="entry name" value="WH_DNA-bd_sf"/>
</dbReference>
<dbReference type="InterPro" id="IPR000485">
    <property type="entry name" value="AsnC-type_HTH_dom"/>
</dbReference>
<evidence type="ECO:0000313" key="6">
    <source>
        <dbReference type="Proteomes" id="UP001294412"/>
    </source>
</evidence>
<dbReference type="Proteomes" id="UP001294412">
    <property type="component" value="Unassembled WGS sequence"/>
</dbReference>
<organism evidence="5 6">
    <name type="scientific">Fulvimarina uroteuthidis</name>
    <dbReference type="NCBI Taxonomy" id="3098149"/>
    <lineage>
        <taxon>Bacteria</taxon>
        <taxon>Pseudomonadati</taxon>
        <taxon>Pseudomonadota</taxon>
        <taxon>Alphaproteobacteria</taxon>
        <taxon>Hyphomicrobiales</taxon>
        <taxon>Aurantimonadaceae</taxon>
        <taxon>Fulvimarina</taxon>
    </lineage>
</organism>
<dbReference type="EMBL" id="JAXLPB010000002">
    <property type="protein sequence ID" value="MDY8109402.1"/>
    <property type="molecule type" value="Genomic_DNA"/>
</dbReference>
<keyword evidence="6" id="KW-1185">Reference proteome</keyword>
<dbReference type="Gene3D" id="3.30.70.920">
    <property type="match status" value="1"/>
</dbReference>
<dbReference type="SUPFAM" id="SSF46785">
    <property type="entry name" value="Winged helix' DNA-binding domain"/>
    <property type="match status" value="1"/>
</dbReference>
<dbReference type="PANTHER" id="PTHR30154:SF34">
    <property type="entry name" value="TRANSCRIPTIONAL REGULATOR AZLB"/>
    <property type="match status" value="1"/>
</dbReference>